<dbReference type="EMBL" id="KN835232">
    <property type="protein sequence ID" value="KIK42657.1"/>
    <property type="molecule type" value="Genomic_DNA"/>
</dbReference>
<protein>
    <submittedName>
        <fullName evidence="1">Unplaced genomic scaffold CY34scaffold_101, whole genome shotgun sequence</fullName>
    </submittedName>
</protein>
<evidence type="ECO:0000313" key="2">
    <source>
        <dbReference type="Proteomes" id="UP000054485"/>
    </source>
</evidence>
<gene>
    <name evidence="1" type="ORF">CY34DRAFT_131576</name>
</gene>
<evidence type="ECO:0000313" key="1">
    <source>
        <dbReference type="EMBL" id="KIK42657.1"/>
    </source>
</evidence>
<dbReference type="OrthoDB" id="10454043at2759"/>
<dbReference type="AlphaFoldDB" id="A0A0D0B8D9"/>
<dbReference type="HOGENOM" id="CLU_2442321_0_0_1"/>
<sequence>MRVSTKSGISISDPRHSSIPYLFRHHAILLIHRMLPFSARLEALCPSRGISIIEQPSFIFNLPSIKYIFPSSIPRIIIAALRNMILFMIS</sequence>
<reference evidence="2" key="2">
    <citation type="submission" date="2015-01" db="EMBL/GenBank/DDBJ databases">
        <title>Evolutionary Origins and Diversification of the Mycorrhizal Mutualists.</title>
        <authorList>
            <consortium name="DOE Joint Genome Institute"/>
            <consortium name="Mycorrhizal Genomics Consortium"/>
            <person name="Kohler A."/>
            <person name="Kuo A."/>
            <person name="Nagy L.G."/>
            <person name="Floudas D."/>
            <person name="Copeland A."/>
            <person name="Barry K.W."/>
            <person name="Cichocki N."/>
            <person name="Veneault-Fourrey C."/>
            <person name="LaButti K."/>
            <person name="Lindquist E.A."/>
            <person name="Lipzen A."/>
            <person name="Lundell T."/>
            <person name="Morin E."/>
            <person name="Murat C."/>
            <person name="Riley R."/>
            <person name="Ohm R."/>
            <person name="Sun H."/>
            <person name="Tunlid A."/>
            <person name="Henrissat B."/>
            <person name="Grigoriev I.V."/>
            <person name="Hibbett D.S."/>
            <person name="Martin F."/>
        </authorList>
    </citation>
    <scope>NUCLEOTIDE SEQUENCE [LARGE SCALE GENOMIC DNA]</scope>
    <source>
        <strain evidence="2">UH-Slu-Lm8-n1</strain>
    </source>
</reference>
<organism evidence="1 2">
    <name type="scientific">Suillus luteus UH-Slu-Lm8-n1</name>
    <dbReference type="NCBI Taxonomy" id="930992"/>
    <lineage>
        <taxon>Eukaryota</taxon>
        <taxon>Fungi</taxon>
        <taxon>Dikarya</taxon>
        <taxon>Basidiomycota</taxon>
        <taxon>Agaricomycotina</taxon>
        <taxon>Agaricomycetes</taxon>
        <taxon>Agaricomycetidae</taxon>
        <taxon>Boletales</taxon>
        <taxon>Suillineae</taxon>
        <taxon>Suillaceae</taxon>
        <taxon>Suillus</taxon>
    </lineage>
</organism>
<name>A0A0D0B8D9_9AGAM</name>
<accession>A0A0D0B8D9</accession>
<proteinExistence type="predicted"/>
<dbReference type="Proteomes" id="UP000054485">
    <property type="component" value="Unassembled WGS sequence"/>
</dbReference>
<dbReference type="InParanoid" id="A0A0D0B8D9"/>
<keyword evidence="2" id="KW-1185">Reference proteome</keyword>
<reference evidence="1 2" key="1">
    <citation type="submission" date="2014-04" db="EMBL/GenBank/DDBJ databases">
        <authorList>
            <consortium name="DOE Joint Genome Institute"/>
            <person name="Kuo A."/>
            <person name="Ruytinx J."/>
            <person name="Rineau F."/>
            <person name="Colpaert J."/>
            <person name="Kohler A."/>
            <person name="Nagy L.G."/>
            <person name="Floudas D."/>
            <person name="Copeland A."/>
            <person name="Barry K.W."/>
            <person name="Cichocki N."/>
            <person name="Veneault-Fourrey C."/>
            <person name="LaButti K."/>
            <person name="Lindquist E.A."/>
            <person name="Lipzen A."/>
            <person name="Lundell T."/>
            <person name="Morin E."/>
            <person name="Murat C."/>
            <person name="Sun H."/>
            <person name="Tunlid A."/>
            <person name="Henrissat B."/>
            <person name="Grigoriev I.V."/>
            <person name="Hibbett D.S."/>
            <person name="Martin F."/>
            <person name="Nordberg H.P."/>
            <person name="Cantor M.N."/>
            <person name="Hua S.X."/>
        </authorList>
    </citation>
    <scope>NUCLEOTIDE SEQUENCE [LARGE SCALE GENOMIC DNA]</scope>
    <source>
        <strain evidence="1 2">UH-Slu-Lm8-n1</strain>
    </source>
</reference>